<dbReference type="Proteomes" id="UP001190700">
    <property type="component" value="Unassembled WGS sequence"/>
</dbReference>
<accession>A0AAE0ESR1</accession>
<sequence>GMTWPYSQQMVENRQSAFNWLRENNIRLVFYWRANLLRQLVSLSELKKNHVEHATTSEQRDRSRSAELTIAPGKGVLKKYKHITTYFKDVIARRKMVEDFYSHLGSERVFRLQHEEMLDAGTRVEILQRLQRFLGVPAVDPDLLSTDEIPMHATEPLRDLVQNYDSDIDDMESIITQIGQSSYKWMLDKDVPDLKVT</sequence>
<dbReference type="Gene3D" id="3.40.50.300">
    <property type="entry name" value="P-loop containing nucleotide triphosphate hydrolases"/>
    <property type="match status" value="1"/>
</dbReference>
<evidence type="ECO:0008006" key="3">
    <source>
        <dbReference type="Google" id="ProtNLM"/>
    </source>
</evidence>
<dbReference type="AlphaFoldDB" id="A0AAE0ESR1"/>
<organism evidence="1 2">
    <name type="scientific">Cymbomonas tetramitiformis</name>
    <dbReference type="NCBI Taxonomy" id="36881"/>
    <lineage>
        <taxon>Eukaryota</taxon>
        <taxon>Viridiplantae</taxon>
        <taxon>Chlorophyta</taxon>
        <taxon>Pyramimonadophyceae</taxon>
        <taxon>Pyramimonadales</taxon>
        <taxon>Pyramimonadaceae</taxon>
        <taxon>Cymbomonas</taxon>
    </lineage>
</organism>
<name>A0AAE0ESR1_9CHLO</name>
<protein>
    <recommendedName>
        <fullName evidence="3">Sulfotransferase</fullName>
    </recommendedName>
</protein>
<proteinExistence type="predicted"/>
<evidence type="ECO:0000313" key="1">
    <source>
        <dbReference type="EMBL" id="KAK3238672.1"/>
    </source>
</evidence>
<comment type="caution">
    <text evidence="1">The sequence shown here is derived from an EMBL/GenBank/DDBJ whole genome shotgun (WGS) entry which is preliminary data.</text>
</comment>
<dbReference type="InterPro" id="IPR027417">
    <property type="entry name" value="P-loop_NTPase"/>
</dbReference>
<gene>
    <name evidence="1" type="ORF">CYMTET_51331</name>
</gene>
<keyword evidence="2" id="KW-1185">Reference proteome</keyword>
<reference evidence="1 2" key="1">
    <citation type="journal article" date="2015" name="Genome Biol. Evol.">
        <title>Comparative Genomics of a Bacterivorous Green Alga Reveals Evolutionary Causalities and Consequences of Phago-Mixotrophic Mode of Nutrition.</title>
        <authorList>
            <person name="Burns J.A."/>
            <person name="Paasch A."/>
            <person name="Narechania A."/>
            <person name="Kim E."/>
        </authorList>
    </citation>
    <scope>NUCLEOTIDE SEQUENCE [LARGE SCALE GENOMIC DNA]</scope>
    <source>
        <strain evidence="1 2">PLY_AMNH</strain>
    </source>
</reference>
<dbReference type="EMBL" id="LGRX02034146">
    <property type="protein sequence ID" value="KAK3238672.1"/>
    <property type="molecule type" value="Genomic_DNA"/>
</dbReference>
<feature type="non-terminal residue" evidence="1">
    <location>
        <position position="1"/>
    </location>
</feature>
<evidence type="ECO:0000313" key="2">
    <source>
        <dbReference type="Proteomes" id="UP001190700"/>
    </source>
</evidence>